<evidence type="ECO:0008006" key="4">
    <source>
        <dbReference type="Google" id="ProtNLM"/>
    </source>
</evidence>
<feature type="region of interest" description="Disordered" evidence="1">
    <location>
        <begin position="103"/>
        <end position="163"/>
    </location>
</feature>
<protein>
    <recommendedName>
        <fullName evidence="4">Gas vesicle protein</fullName>
    </recommendedName>
</protein>
<proteinExistence type="predicted"/>
<sequence length="163" mass="18605">MAKNKLVQGLIYGAAIGALVSLADKNTRKNVVNTSRKGSEQVKYYSKNPQDLGDYMKELYEKVKVATEQLNDDFKFINEKFEKVRNDIAPEVKEVLDETQETLMDSKNNYKEVLSENQLDKESKEESKGMTTASSVQNNRTGMNSTGNVKYNENNIRTYQEQN</sequence>
<dbReference type="STRING" id="1150625.Q75_01580"/>
<gene>
    <name evidence="2" type="ORF">Q75_01580</name>
</gene>
<comment type="caution">
    <text evidence="2">The sequence shown here is derived from an EMBL/GenBank/DDBJ whole genome shotgun (WGS) entry which is preliminary data.</text>
</comment>
<dbReference type="OrthoDB" id="2353585at2"/>
<dbReference type="PATRIC" id="fig|1150625.3.peg.330"/>
<dbReference type="AlphaFoldDB" id="A0A147KBX3"/>
<feature type="compositionally biased region" description="Polar residues" evidence="1">
    <location>
        <begin position="129"/>
        <end position="163"/>
    </location>
</feature>
<reference evidence="2 3" key="1">
    <citation type="journal article" date="2016" name="Front. Microbiol.">
        <title>Microevolution Analysis of Bacillus coahuilensis Unveils Differences in Phosphorus Acquisition Strategies and Their Regulation.</title>
        <authorList>
            <person name="Gomez-Lunar Z."/>
            <person name="Hernandez-Gonzalez I."/>
            <person name="Rodriguez-Torres M.D."/>
            <person name="Souza V."/>
            <person name="Olmedo-Alvarez G."/>
        </authorList>
    </citation>
    <scope>NUCLEOTIDE SEQUENCE [LARGE SCALE GENOMIC DNA]</scope>
    <source>
        <strain evidence="3">p1.1.43</strain>
    </source>
</reference>
<dbReference type="Proteomes" id="UP000074108">
    <property type="component" value="Unassembled WGS sequence"/>
</dbReference>
<evidence type="ECO:0000313" key="2">
    <source>
        <dbReference type="EMBL" id="KUP09021.1"/>
    </source>
</evidence>
<keyword evidence="3" id="KW-1185">Reference proteome</keyword>
<organism evidence="2 3">
    <name type="scientific">Bacillus coahuilensis p1.1.43</name>
    <dbReference type="NCBI Taxonomy" id="1150625"/>
    <lineage>
        <taxon>Bacteria</taxon>
        <taxon>Bacillati</taxon>
        <taxon>Bacillota</taxon>
        <taxon>Bacilli</taxon>
        <taxon>Bacillales</taxon>
        <taxon>Bacillaceae</taxon>
        <taxon>Bacillus</taxon>
    </lineage>
</organism>
<evidence type="ECO:0000256" key="1">
    <source>
        <dbReference type="SAM" id="MobiDB-lite"/>
    </source>
</evidence>
<dbReference type="EMBL" id="LDYG01000004">
    <property type="protein sequence ID" value="KUP09021.1"/>
    <property type="molecule type" value="Genomic_DNA"/>
</dbReference>
<accession>A0A147KBX3</accession>
<dbReference type="RefSeq" id="WP_010170809.1">
    <property type="nucleotide sequence ID" value="NZ_LDYG01000004.1"/>
</dbReference>
<evidence type="ECO:0000313" key="3">
    <source>
        <dbReference type="Proteomes" id="UP000074108"/>
    </source>
</evidence>
<feature type="compositionally biased region" description="Basic and acidic residues" evidence="1">
    <location>
        <begin position="108"/>
        <end position="128"/>
    </location>
</feature>
<name>A0A147KBX3_9BACI</name>